<feature type="domain" description="Ice-binding protein C-terminal" evidence="1">
    <location>
        <begin position="259"/>
        <end position="281"/>
    </location>
</feature>
<proteinExistence type="predicted"/>
<keyword evidence="3" id="KW-1185">Reference proteome</keyword>
<dbReference type="InterPro" id="IPR013424">
    <property type="entry name" value="Ice-binding_C"/>
</dbReference>
<evidence type="ECO:0000313" key="2">
    <source>
        <dbReference type="EMBL" id="TVO57179.1"/>
    </source>
</evidence>
<gene>
    <name evidence="2" type="ORF">FHP91_09795</name>
</gene>
<dbReference type="Pfam" id="PF07589">
    <property type="entry name" value="PEP-CTERM"/>
    <property type="match status" value="1"/>
</dbReference>
<evidence type="ECO:0000259" key="1">
    <source>
        <dbReference type="Pfam" id="PF07589"/>
    </source>
</evidence>
<organism evidence="2 3">
    <name type="scientific">Denitromonas halophila</name>
    <dbReference type="NCBI Taxonomy" id="1629404"/>
    <lineage>
        <taxon>Bacteria</taxon>
        <taxon>Pseudomonadati</taxon>
        <taxon>Pseudomonadota</taxon>
        <taxon>Betaproteobacteria</taxon>
        <taxon>Rhodocyclales</taxon>
        <taxon>Zoogloeaceae</taxon>
        <taxon>Denitromonas</taxon>
    </lineage>
</organism>
<accession>A0A557QWB4</accession>
<dbReference type="EMBL" id="VMNK01000007">
    <property type="protein sequence ID" value="TVO57179.1"/>
    <property type="molecule type" value="Genomic_DNA"/>
</dbReference>
<dbReference type="NCBIfam" id="TIGR02595">
    <property type="entry name" value="PEP_CTERM"/>
    <property type="match status" value="1"/>
</dbReference>
<evidence type="ECO:0000313" key="3">
    <source>
        <dbReference type="Proteomes" id="UP000319502"/>
    </source>
</evidence>
<protein>
    <submittedName>
        <fullName evidence="2">PEP-CTERM sorting domain-containing protein</fullName>
    </submittedName>
</protein>
<dbReference type="Proteomes" id="UP000319502">
    <property type="component" value="Unassembled WGS sequence"/>
</dbReference>
<reference evidence="2 3" key="1">
    <citation type="submission" date="2019-07" db="EMBL/GenBank/DDBJ databases">
        <title>The pathways for chlorine oxyanion respiration interact through the shared metabolite chlorate.</title>
        <authorList>
            <person name="Barnum T.P."/>
            <person name="Cheng Y."/>
            <person name="Hill K.A."/>
            <person name="Lucas L.N."/>
            <person name="Carlson H.K."/>
            <person name="Coates J.D."/>
        </authorList>
    </citation>
    <scope>NUCLEOTIDE SEQUENCE [LARGE SCALE GENOMIC DNA]</scope>
    <source>
        <strain evidence="2 3">SFB-3</strain>
    </source>
</reference>
<name>A0A557QWB4_9RHOO</name>
<comment type="caution">
    <text evidence="2">The sequence shown here is derived from an EMBL/GenBank/DDBJ whole genome shotgun (WGS) entry which is preliminary data.</text>
</comment>
<sequence length="284" mass="29876">MAAITAACRFQRLACSTWRYARWGRTLPCYKPSALPLGNIFLALSQHTSPTPMPTKRLKLALTLVAISAASSANALVIGSGTTGANCFPFGCTYWTPTYQQVYDASAFSAPVSISTLSFYRSFDTWSGNAPNTGTYTFSLSTTTAAVDGLSPIAANNLGSNAVNVFTGALPTEVAPNSRMDIFLNSAFNYDPLLGNLLLSITATGLSSSGNTLSFDVVNNASDATSRLYMAGGRDSAGLITGFNEALSQPIEHDQLGSPVPEPTSLALLGLSLAGLVGTRRFRK</sequence>
<dbReference type="AlphaFoldDB" id="A0A557QWB4"/>